<name>A0A502L618_9GAMM</name>
<proteinExistence type="predicted"/>
<dbReference type="PANTHER" id="PTHR38478">
    <property type="entry name" value="PEPTIDASE M1A AND M12B"/>
    <property type="match status" value="1"/>
</dbReference>
<dbReference type="InterPro" id="IPR034032">
    <property type="entry name" value="Zn_MMP-like_bac"/>
</dbReference>
<feature type="domain" description="EcxA zinc-binding" evidence="2">
    <location>
        <begin position="470"/>
        <end position="790"/>
    </location>
</feature>
<dbReference type="RefSeq" id="WP_140602140.1">
    <property type="nucleotide sequence ID" value="NZ_SAWY01000007.1"/>
</dbReference>
<dbReference type="InterPro" id="IPR024079">
    <property type="entry name" value="MetalloPept_cat_dom_sf"/>
</dbReference>
<evidence type="ECO:0000313" key="4">
    <source>
        <dbReference type="EMBL" id="TPH17731.1"/>
    </source>
</evidence>
<dbReference type="OrthoDB" id="9776599at2"/>
<dbReference type="InterPro" id="IPR033413">
    <property type="entry name" value="DUF5117"/>
</dbReference>
<keyword evidence="5" id="KW-1185">Reference proteome</keyword>
<dbReference type="Gene3D" id="3.40.390.10">
    <property type="entry name" value="Collagenase (Catalytic Domain)"/>
    <property type="match status" value="1"/>
</dbReference>
<keyword evidence="1" id="KW-0732">Signal</keyword>
<dbReference type="Pfam" id="PF17148">
    <property type="entry name" value="DUF5117"/>
    <property type="match status" value="1"/>
</dbReference>
<feature type="chain" id="PRO_5021491750" evidence="1">
    <location>
        <begin position="23"/>
        <end position="866"/>
    </location>
</feature>
<feature type="signal peptide" evidence="1">
    <location>
        <begin position="1"/>
        <end position="22"/>
    </location>
</feature>
<dbReference type="CDD" id="cd04276">
    <property type="entry name" value="ZnMc_MMP_like_2"/>
    <property type="match status" value="1"/>
</dbReference>
<protein>
    <submittedName>
        <fullName evidence="4">DUF5117 domain-containing protein</fullName>
    </submittedName>
</protein>
<evidence type="ECO:0000259" key="3">
    <source>
        <dbReference type="Pfam" id="PF17148"/>
    </source>
</evidence>
<dbReference type="Pfam" id="PF16313">
    <property type="entry name" value="DUF4953"/>
    <property type="match status" value="1"/>
</dbReference>
<dbReference type="SUPFAM" id="SSF55486">
    <property type="entry name" value="Metalloproteases ('zincins'), catalytic domain"/>
    <property type="match status" value="1"/>
</dbReference>
<dbReference type="EMBL" id="SAWY01000007">
    <property type="protein sequence ID" value="TPH17731.1"/>
    <property type="molecule type" value="Genomic_DNA"/>
</dbReference>
<organism evidence="4 5">
    <name type="scientific">Litorilituus lipolyticus</name>
    <dbReference type="NCBI Taxonomy" id="2491017"/>
    <lineage>
        <taxon>Bacteria</taxon>
        <taxon>Pseudomonadati</taxon>
        <taxon>Pseudomonadota</taxon>
        <taxon>Gammaproteobacteria</taxon>
        <taxon>Alteromonadales</taxon>
        <taxon>Colwelliaceae</taxon>
        <taxon>Litorilituus</taxon>
    </lineage>
</organism>
<gene>
    <name evidence="4" type="ORF">EPA86_04055</name>
</gene>
<evidence type="ECO:0000259" key="2">
    <source>
        <dbReference type="Pfam" id="PF16313"/>
    </source>
</evidence>
<reference evidence="4 5" key="1">
    <citation type="submission" date="2019-01" db="EMBL/GenBank/DDBJ databases">
        <title>Litorilituus lipolytica sp. nov., isolated from intertidal sand of the Yellow Sea in China.</title>
        <authorList>
            <person name="Liu A."/>
        </authorList>
    </citation>
    <scope>NUCLEOTIDE SEQUENCE [LARGE SCALE GENOMIC DNA]</scope>
    <source>
        <strain evidence="4 5">RZ04</strain>
    </source>
</reference>
<accession>A0A502L618</accession>
<dbReference type="PANTHER" id="PTHR38478:SF1">
    <property type="entry name" value="ZINC DEPENDENT METALLOPROTEASE DOMAIN LIPOPROTEIN"/>
    <property type="match status" value="1"/>
</dbReference>
<dbReference type="Proteomes" id="UP000315303">
    <property type="component" value="Unassembled WGS sequence"/>
</dbReference>
<evidence type="ECO:0000313" key="5">
    <source>
        <dbReference type="Proteomes" id="UP000315303"/>
    </source>
</evidence>
<comment type="caution">
    <text evidence="4">The sequence shown here is derived from an EMBL/GenBank/DDBJ whole genome shotgun (WGS) entry which is preliminary data.</text>
</comment>
<dbReference type="AlphaFoldDB" id="A0A502L618"/>
<sequence length="866" mass="97228">MKLTSLSMALAIALTSSQMAYAGDAKKSDKKDKKEEKTLAQMIEKKTATEGLFNFYQDKKTGDTLMLIKEEQLDTPLLHFAQTVDGLADAGHFRGGYRGVKVIEFRRYFDRIDIITKTPRYLFDENNPISRAKDANISEAVLASLKIEKEEDGQIALKVNKLFLSEALHKVSPWARVNDKNAKKRFKLGKMNDKKSRILHKRAYEDNVDVIVDYVFNNANPSVYGSNAVSDPRSVSIKLQHSFVELPKEEFAPRYDDARVGYFTHQYDKMTSSDWAPYRDVIKRWNLEKQDKTAEVSEPVEPIVWWIENTTPHEWRETIKEGVLAWNSSFEKAGFKNALQVKVQPDDATWDAADINYNVLRWTSSPQPRFGGYGPSLANPLTGEMLGADIMLEYVFMKNRWIYNSLYSQGASSLGYEAEQDDAPHFTGSKDNDALHCSAGHEMQQNMILGQVMFDQIAVDNAGLATADLEKKALIKEALRSLVLHEVGHTLGLNHNMKASILWDENKIHDKSVTQGVLTGSVMDYAPINVAPIGKEQGDYFQTEPGPYDDWAIEYGYSVALDSADAEQARLDNILSRSSEAALAFGNDADDMRSPGRHIDPRIMTGDLSSNPVAYGVERMALIESLLVDLKDKTLKEGNSYQQLLTSANSLFGQYRRQAQIISRQIGGVYVERSYVNAEKQVQPYTPVPAATQKEAMQALTKHVFAADTLTTMQPLYSYMQHQRRGFNHYGENEDPKAHDMILNMQKSVLDQLLHKNVLKRISDTSLYGNEYSLSSVMNDLTNAIFVDKKTASSLSQNVQIEYVKRLIAIAGVKGKSSYDNLSKTAALGQLTSILDKSSSMGFGKNDNQKALDAYISLMINKALKV</sequence>
<dbReference type="GO" id="GO:0008237">
    <property type="term" value="F:metallopeptidase activity"/>
    <property type="evidence" value="ECO:0007669"/>
    <property type="project" value="InterPro"/>
</dbReference>
<evidence type="ECO:0000256" key="1">
    <source>
        <dbReference type="SAM" id="SignalP"/>
    </source>
</evidence>
<feature type="domain" description="DUF5117" evidence="3">
    <location>
        <begin position="100"/>
        <end position="289"/>
    </location>
</feature>
<dbReference type="InterPro" id="IPR032534">
    <property type="entry name" value="EcxA_zinc-bd"/>
</dbReference>